<gene>
    <name evidence="1" type="ORF">MNEG_14175</name>
</gene>
<reference evidence="1 2" key="1">
    <citation type="journal article" date="2013" name="BMC Genomics">
        <title>Reconstruction of the lipid metabolism for the microalga Monoraphidium neglectum from its genome sequence reveals characteristics suitable for biofuel production.</title>
        <authorList>
            <person name="Bogen C."/>
            <person name="Al-Dilaimi A."/>
            <person name="Albersmeier A."/>
            <person name="Wichmann J."/>
            <person name="Grundmann M."/>
            <person name="Rupp O."/>
            <person name="Lauersen K.J."/>
            <person name="Blifernez-Klassen O."/>
            <person name="Kalinowski J."/>
            <person name="Goesmann A."/>
            <person name="Mussgnug J.H."/>
            <person name="Kruse O."/>
        </authorList>
    </citation>
    <scope>NUCLEOTIDE SEQUENCE [LARGE SCALE GENOMIC DNA]</scope>
    <source>
        <strain evidence="1 2">SAG 48.87</strain>
    </source>
</reference>
<evidence type="ECO:0000313" key="1">
    <source>
        <dbReference type="EMBL" id="KIY93789.1"/>
    </source>
</evidence>
<dbReference type="GO" id="GO:0005524">
    <property type="term" value="F:ATP binding"/>
    <property type="evidence" value="ECO:0007669"/>
    <property type="project" value="InterPro"/>
</dbReference>
<organism evidence="1 2">
    <name type="scientific">Monoraphidium neglectum</name>
    <dbReference type="NCBI Taxonomy" id="145388"/>
    <lineage>
        <taxon>Eukaryota</taxon>
        <taxon>Viridiplantae</taxon>
        <taxon>Chlorophyta</taxon>
        <taxon>core chlorophytes</taxon>
        <taxon>Chlorophyceae</taxon>
        <taxon>CS clade</taxon>
        <taxon>Sphaeropleales</taxon>
        <taxon>Selenastraceae</taxon>
        <taxon>Monoraphidium</taxon>
    </lineage>
</organism>
<dbReference type="Proteomes" id="UP000054498">
    <property type="component" value="Unassembled WGS sequence"/>
</dbReference>
<proteinExistence type="predicted"/>
<feature type="non-terminal residue" evidence="1">
    <location>
        <position position="1"/>
    </location>
</feature>
<dbReference type="RefSeq" id="XP_013892809.1">
    <property type="nucleotide sequence ID" value="XM_014037355.1"/>
</dbReference>
<dbReference type="GO" id="GO:0004222">
    <property type="term" value="F:metalloendopeptidase activity"/>
    <property type="evidence" value="ECO:0007669"/>
    <property type="project" value="InterPro"/>
</dbReference>
<keyword evidence="2" id="KW-1185">Reference proteome</keyword>
<sequence>VRALLQRNRAALDALVEALLEREQLPGGAVRDIVEEHGDPDDLAARRAGMEAALL</sequence>
<name>A0A0D2LPW9_9CHLO</name>
<accession>A0A0D2LPW9</accession>
<evidence type="ECO:0008006" key="3">
    <source>
        <dbReference type="Google" id="ProtNLM"/>
    </source>
</evidence>
<dbReference type="Gene3D" id="1.20.58.760">
    <property type="entry name" value="Peptidase M41"/>
    <property type="match status" value="1"/>
</dbReference>
<dbReference type="GeneID" id="25731711"/>
<dbReference type="AlphaFoldDB" id="A0A0D2LPW9"/>
<dbReference type="SUPFAM" id="SSF140990">
    <property type="entry name" value="FtsH protease domain-like"/>
    <property type="match status" value="1"/>
</dbReference>
<dbReference type="GO" id="GO:0004176">
    <property type="term" value="F:ATP-dependent peptidase activity"/>
    <property type="evidence" value="ECO:0007669"/>
    <property type="project" value="InterPro"/>
</dbReference>
<dbReference type="KEGG" id="mng:MNEG_14175"/>
<dbReference type="InterPro" id="IPR037219">
    <property type="entry name" value="Peptidase_M41-like"/>
</dbReference>
<evidence type="ECO:0000313" key="2">
    <source>
        <dbReference type="Proteomes" id="UP000054498"/>
    </source>
</evidence>
<dbReference type="EMBL" id="KK104524">
    <property type="protein sequence ID" value="KIY93789.1"/>
    <property type="molecule type" value="Genomic_DNA"/>
</dbReference>
<protein>
    <recommendedName>
        <fullName evidence="3">Peptidase M41 domain-containing protein</fullName>
    </recommendedName>
</protein>
<dbReference type="GO" id="GO:0006508">
    <property type="term" value="P:proteolysis"/>
    <property type="evidence" value="ECO:0007669"/>
    <property type="project" value="InterPro"/>
</dbReference>